<feature type="compositionally biased region" description="Polar residues" evidence="2">
    <location>
        <begin position="99"/>
        <end position="108"/>
    </location>
</feature>
<feature type="coiled-coil region" evidence="1">
    <location>
        <begin position="12"/>
        <end position="75"/>
    </location>
</feature>
<keyword evidence="5" id="KW-1185">Reference proteome</keyword>
<dbReference type="EMBL" id="CAJOBC010008249">
    <property type="protein sequence ID" value="CAF3956447.1"/>
    <property type="molecule type" value="Genomic_DNA"/>
</dbReference>
<accession>A0A814VKU1</accession>
<keyword evidence="1" id="KW-0175">Coiled coil</keyword>
<feature type="non-terminal residue" evidence="3">
    <location>
        <position position="1"/>
    </location>
</feature>
<dbReference type="Proteomes" id="UP000681722">
    <property type="component" value="Unassembled WGS sequence"/>
</dbReference>
<dbReference type="EMBL" id="CAJNOQ010008245">
    <property type="protein sequence ID" value="CAF1192074.1"/>
    <property type="molecule type" value="Genomic_DNA"/>
</dbReference>
<protein>
    <submittedName>
        <fullName evidence="3">Uncharacterized protein</fullName>
    </submittedName>
</protein>
<evidence type="ECO:0000313" key="5">
    <source>
        <dbReference type="Proteomes" id="UP000663829"/>
    </source>
</evidence>
<evidence type="ECO:0000313" key="4">
    <source>
        <dbReference type="EMBL" id="CAF3956447.1"/>
    </source>
</evidence>
<evidence type="ECO:0000256" key="1">
    <source>
        <dbReference type="SAM" id="Coils"/>
    </source>
</evidence>
<feature type="region of interest" description="Disordered" evidence="2">
    <location>
        <begin position="84"/>
        <end position="108"/>
    </location>
</feature>
<dbReference type="AlphaFoldDB" id="A0A814VKU1"/>
<sequence>MFTRQALSPDKLTSLLEKFENIESKLSAQNKRLYELEHNLIPSLDTKIESLEESNEELLARLNEQQEQIDNLKIISKHINKATKEPNNHKKKTVKSLAIVNNKSSTTI</sequence>
<reference evidence="3" key="1">
    <citation type="submission" date="2021-02" db="EMBL/GenBank/DDBJ databases">
        <authorList>
            <person name="Nowell W R."/>
        </authorList>
    </citation>
    <scope>NUCLEOTIDE SEQUENCE</scope>
</reference>
<organism evidence="3 5">
    <name type="scientific">Didymodactylos carnosus</name>
    <dbReference type="NCBI Taxonomy" id="1234261"/>
    <lineage>
        <taxon>Eukaryota</taxon>
        <taxon>Metazoa</taxon>
        <taxon>Spiralia</taxon>
        <taxon>Gnathifera</taxon>
        <taxon>Rotifera</taxon>
        <taxon>Eurotatoria</taxon>
        <taxon>Bdelloidea</taxon>
        <taxon>Philodinida</taxon>
        <taxon>Philodinidae</taxon>
        <taxon>Didymodactylos</taxon>
    </lineage>
</organism>
<name>A0A814VKU1_9BILA</name>
<evidence type="ECO:0000313" key="3">
    <source>
        <dbReference type="EMBL" id="CAF1192074.1"/>
    </source>
</evidence>
<gene>
    <name evidence="3" type="ORF">GPM918_LOCUS23261</name>
    <name evidence="4" type="ORF">SRO942_LOCUS23266</name>
</gene>
<proteinExistence type="predicted"/>
<dbReference type="Proteomes" id="UP000663829">
    <property type="component" value="Unassembled WGS sequence"/>
</dbReference>
<comment type="caution">
    <text evidence="3">The sequence shown here is derived from an EMBL/GenBank/DDBJ whole genome shotgun (WGS) entry which is preliminary data.</text>
</comment>
<evidence type="ECO:0000256" key="2">
    <source>
        <dbReference type="SAM" id="MobiDB-lite"/>
    </source>
</evidence>